<dbReference type="InterPro" id="IPR039361">
    <property type="entry name" value="Cyclin"/>
</dbReference>
<dbReference type="AlphaFoldDB" id="A0A6L2PXM3"/>
<comment type="caution">
    <text evidence="8">The sequence shown here is derived from an EMBL/GenBank/DDBJ whole genome shotgun (WGS) entry which is preliminary data.</text>
</comment>
<dbReference type="Proteomes" id="UP000502823">
    <property type="component" value="Unassembled WGS sequence"/>
</dbReference>
<dbReference type="SUPFAM" id="SSF47954">
    <property type="entry name" value="Cyclin-like"/>
    <property type="match status" value="2"/>
</dbReference>
<dbReference type="Pfam" id="PF02984">
    <property type="entry name" value="Cyclin_C"/>
    <property type="match status" value="1"/>
</dbReference>
<feature type="region of interest" description="Disordered" evidence="5">
    <location>
        <begin position="264"/>
        <end position="296"/>
    </location>
</feature>
<dbReference type="SMART" id="SM01332">
    <property type="entry name" value="Cyclin_C"/>
    <property type="match status" value="1"/>
</dbReference>
<organism evidence="8 9">
    <name type="scientific">Coptotermes formosanus</name>
    <name type="common">Formosan subterranean termite</name>
    <dbReference type="NCBI Taxonomy" id="36987"/>
    <lineage>
        <taxon>Eukaryota</taxon>
        <taxon>Metazoa</taxon>
        <taxon>Ecdysozoa</taxon>
        <taxon>Arthropoda</taxon>
        <taxon>Hexapoda</taxon>
        <taxon>Insecta</taxon>
        <taxon>Pterygota</taxon>
        <taxon>Neoptera</taxon>
        <taxon>Polyneoptera</taxon>
        <taxon>Dictyoptera</taxon>
        <taxon>Blattodea</taxon>
        <taxon>Blattoidea</taxon>
        <taxon>Termitoidae</taxon>
        <taxon>Rhinotermitidae</taxon>
        <taxon>Coptotermes</taxon>
    </lineage>
</organism>
<evidence type="ECO:0000313" key="9">
    <source>
        <dbReference type="Proteomes" id="UP000502823"/>
    </source>
</evidence>
<evidence type="ECO:0000313" key="8">
    <source>
        <dbReference type="EMBL" id="GFG34527.1"/>
    </source>
</evidence>
<dbReference type="PANTHER" id="PTHR10177">
    <property type="entry name" value="CYCLINS"/>
    <property type="match status" value="1"/>
</dbReference>
<evidence type="ECO:0000256" key="3">
    <source>
        <dbReference type="ARBA" id="ARBA00023306"/>
    </source>
</evidence>
<dbReference type="GO" id="GO:0000278">
    <property type="term" value="P:mitotic cell cycle"/>
    <property type="evidence" value="ECO:0007669"/>
    <property type="project" value="UniProtKB-ARBA"/>
</dbReference>
<dbReference type="InterPro" id="IPR013763">
    <property type="entry name" value="Cyclin-like_dom"/>
</dbReference>
<evidence type="ECO:0000256" key="1">
    <source>
        <dbReference type="ARBA" id="ARBA00022618"/>
    </source>
</evidence>
<gene>
    <name evidence="8" type="ORF">Cfor_11889</name>
</gene>
<feature type="compositionally biased region" description="Low complexity" evidence="5">
    <location>
        <begin position="273"/>
        <end position="288"/>
    </location>
</feature>
<keyword evidence="9" id="KW-1185">Reference proteome</keyword>
<evidence type="ECO:0000256" key="2">
    <source>
        <dbReference type="ARBA" id="ARBA00023127"/>
    </source>
</evidence>
<dbReference type="InterPro" id="IPR004367">
    <property type="entry name" value="Cyclin_C-dom"/>
</dbReference>
<dbReference type="CDD" id="cd20516">
    <property type="entry name" value="CYCLIN_CCND_rpt2"/>
    <property type="match status" value="1"/>
</dbReference>
<protein>
    <submittedName>
        <fullName evidence="8">Uncharacterized protein</fullName>
    </submittedName>
</protein>
<accession>A0A6L2PXM3</accession>
<reference evidence="9" key="1">
    <citation type="submission" date="2020-01" db="EMBL/GenBank/DDBJ databases">
        <title>Draft genome sequence of the Termite Coptotermes fromosanus.</title>
        <authorList>
            <person name="Itakura S."/>
            <person name="Yosikawa Y."/>
            <person name="Umezawa K."/>
        </authorList>
    </citation>
    <scope>NUCLEOTIDE SEQUENCE [LARGE SCALE GENOMIC DNA]</scope>
</reference>
<keyword evidence="3" id="KW-0131">Cell cycle</keyword>
<dbReference type="InterPro" id="IPR036915">
    <property type="entry name" value="Cyclin-like_sf"/>
</dbReference>
<dbReference type="Gene3D" id="1.10.472.10">
    <property type="entry name" value="Cyclin-like"/>
    <property type="match status" value="2"/>
</dbReference>
<keyword evidence="1" id="KW-0132">Cell division</keyword>
<dbReference type="SMART" id="SM00385">
    <property type="entry name" value="CYCLIN"/>
    <property type="match status" value="1"/>
</dbReference>
<dbReference type="InterPro" id="IPR006671">
    <property type="entry name" value="Cyclin_N"/>
</dbReference>
<dbReference type="PROSITE" id="PS00292">
    <property type="entry name" value="CYCLINS"/>
    <property type="match status" value="1"/>
</dbReference>
<dbReference type="InParanoid" id="A0A6L2PXM3"/>
<evidence type="ECO:0000259" key="7">
    <source>
        <dbReference type="SMART" id="SM01332"/>
    </source>
</evidence>
<dbReference type="FunCoup" id="A0A6L2PXM3">
    <property type="interactions" value="477"/>
</dbReference>
<dbReference type="GO" id="GO:0051301">
    <property type="term" value="P:cell division"/>
    <property type="evidence" value="ECO:0007669"/>
    <property type="project" value="UniProtKB-KW"/>
</dbReference>
<sequence>MDLLCYETGSDYRAYPDPVLLKDERVLQNLLQMEERYCPSSSYFECVQKDLTPQMRTIVAEWMMEVCEEQKCQEEVFPLAMNYVDRFLSVCPIRKNQLQLLGTACLLLSSKLRQPHGLATEDLVFYTDNSISIDDLARWELLVLSKLKWDIAAVTPQDFLQHILVRLPIDRNTWDAHMIHRHAQTFIALSTRDYSFSMYTPSMIAAASIAAALDGLEWTVKSGYSLNQLLDRLHTITAIEREYLQGCLHQLEDMVTATINSREVSCGGGSPENGGNAANGSGSINSRSSLDHSSMSGGVDKIAEYGKAGTPTDVRDIHF</sequence>
<evidence type="ECO:0000256" key="4">
    <source>
        <dbReference type="RuleBase" id="RU000383"/>
    </source>
</evidence>
<feature type="domain" description="Cyclin-like" evidence="6">
    <location>
        <begin position="61"/>
        <end position="145"/>
    </location>
</feature>
<name>A0A6L2PXM3_COPFO</name>
<evidence type="ECO:0000256" key="5">
    <source>
        <dbReference type="SAM" id="MobiDB-lite"/>
    </source>
</evidence>
<dbReference type="InterPro" id="IPR048258">
    <property type="entry name" value="Cyclins_cyclin-box"/>
</dbReference>
<keyword evidence="2 4" id="KW-0195">Cyclin</keyword>
<evidence type="ECO:0000259" key="6">
    <source>
        <dbReference type="SMART" id="SM00385"/>
    </source>
</evidence>
<dbReference type="CDD" id="cd20515">
    <property type="entry name" value="CYCLIN_CCND_rpt1"/>
    <property type="match status" value="1"/>
</dbReference>
<dbReference type="Pfam" id="PF00134">
    <property type="entry name" value="Cyclin_N"/>
    <property type="match status" value="1"/>
</dbReference>
<proteinExistence type="inferred from homology"/>
<dbReference type="OrthoDB" id="306099at2759"/>
<dbReference type="FunFam" id="1.10.472.10:FF:000003">
    <property type="entry name" value="G1/S-specific cyclin-D2"/>
    <property type="match status" value="1"/>
</dbReference>
<feature type="domain" description="Cyclin C-terminal" evidence="7">
    <location>
        <begin position="154"/>
        <end position="290"/>
    </location>
</feature>
<dbReference type="EMBL" id="BLKM01000490">
    <property type="protein sequence ID" value="GFG34527.1"/>
    <property type="molecule type" value="Genomic_DNA"/>
</dbReference>
<comment type="similarity">
    <text evidence="4">Belongs to the cyclin family.</text>
</comment>